<dbReference type="InterPro" id="IPR036291">
    <property type="entry name" value="NAD(P)-bd_dom_sf"/>
</dbReference>
<dbReference type="GO" id="GO:0016618">
    <property type="term" value="F:hydroxypyruvate reductase [NAD(P)H] activity"/>
    <property type="evidence" value="ECO:0007669"/>
    <property type="project" value="TreeGrafter"/>
</dbReference>
<comment type="caution">
    <text evidence="6">The sequence shown here is derived from an EMBL/GenBank/DDBJ whole genome shotgun (WGS) entry which is preliminary data.</text>
</comment>
<dbReference type="SUPFAM" id="SSF51735">
    <property type="entry name" value="NAD(P)-binding Rossmann-fold domains"/>
    <property type="match status" value="1"/>
</dbReference>
<dbReference type="PANTHER" id="PTHR10996">
    <property type="entry name" value="2-HYDROXYACID DEHYDROGENASE-RELATED"/>
    <property type="match status" value="1"/>
</dbReference>
<dbReference type="Proteomes" id="UP001163046">
    <property type="component" value="Unassembled WGS sequence"/>
</dbReference>
<dbReference type="GO" id="GO:0005829">
    <property type="term" value="C:cytosol"/>
    <property type="evidence" value="ECO:0007669"/>
    <property type="project" value="TreeGrafter"/>
</dbReference>
<accession>A0A9X0CZY9</accession>
<dbReference type="InterPro" id="IPR006139">
    <property type="entry name" value="D-isomer_2_OHA_DH_cat_dom"/>
</dbReference>
<evidence type="ECO:0000256" key="1">
    <source>
        <dbReference type="ARBA" id="ARBA00005854"/>
    </source>
</evidence>
<dbReference type="OrthoDB" id="298012at2759"/>
<evidence type="ECO:0000313" key="7">
    <source>
        <dbReference type="Proteomes" id="UP001163046"/>
    </source>
</evidence>
<dbReference type="InterPro" id="IPR006140">
    <property type="entry name" value="D-isomer_DH_NAD-bd"/>
</dbReference>
<dbReference type="InterPro" id="IPR050223">
    <property type="entry name" value="D-isomer_2-hydroxyacid_DH"/>
</dbReference>
<evidence type="ECO:0000256" key="2">
    <source>
        <dbReference type="ARBA" id="ARBA00023002"/>
    </source>
</evidence>
<dbReference type="FunFam" id="3.40.50.720:FF:000462">
    <property type="entry name" value="Glyoxylate reductase (NADP+)"/>
    <property type="match status" value="1"/>
</dbReference>
<dbReference type="EMBL" id="MU825938">
    <property type="protein sequence ID" value="KAJ7382107.1"/>
    <property type="molecule type" value="Genomic_DNA"/>
</dbReference>
<proteinExistence type="inferred from homology"/>
<dbReference type="InterPro" id="IPR029752">
    <property type="entry name" value="D-isomer_DH_CS1"/>
</dbReference>
<evidence type="ECO:0000259" key="4">
    <source>
        <dbReference type="Pfam" id="PF00389"/>
    </source>
</evidence>
<evidence type="ECO:0000259" key="5">
    <source>
        <dbReference type="Pfam" id="PF02826"/>
    </source>
</evidence>
<keyword evidence="2 3" id="KW-0560">Oxidoreductase</keyword>
<dbReference type="SUPFAM" id="SSF52283">
    <property type="entry name" value="Formate/glycerate dehydrogenase catalytic domain-like"/>
    <property type="match status" value="1"/>
</dbReference>
<name>A0A9X0CZY9_9CNID</name>
<dbReference type="Pfam" id="PF00389">
    <property type="entry name" value="2-Hacid_dh"/>
    <property type="match status" value="1"/>
</dbReference>
<protein>
    <submittedName>
        <fullName evidence="6">Uncharacterized protein</fullName>
    </submittedName>
</protein>
<comment type="similarity">
    <text evidence="1 3">Belongs to the D-isomer specific 2-hydroxyacid dehydrogenase family.</text>
</comment>
<reference evidence="6" key="1">
    <citation type="submission" date="2023-01" db="EMBL/GenBank/DDBJ databases">
        <title>Genome assembly of the deep-sea coral Lophelia pertusa.</title>
        <authorList>
            <person name="Herrera S."/>
            <person name="Cordes E."/>
        </authorList>
    </citation>
    <scope>NUCLEOTIDE SEQUENCE</scope>
    <source>
        <strain evidence="6">USNM1676648</strain>
        <tissue evidence="6">Polyp</tissue>
    </source>
</reference>
<dbReference type="PROSITE" id="PS00065">
    <property type="entry name" value="D_2_HYDROXYACID_DH_1"/>
    <property type="match status" value="1"/>
</dbReference>
<dbReference type="GO" id="GO:0051287">
    <property type="term" value="F:NAD binding"/>
    <property type="evidence" value="ECO:0007669"/>
    <property type="project" value="InterPro"/>
</dbReference>
<dbReference type="GO" id="GO:0030267">
    <property type="term" value="F:glyoxylate reductase (NADPH) activity"/>
    <property type="evidence" value="ECO:0007669"/>
    <property type="project" value="TreeGrafter"/>
</dbReference>
<keyword evidence="7" id="KW-1185">Reference proteome</keyword>
<sequence>MSSRPLVLCFSYSSPPRPAQPLVVELAERYVDDFTLLDQVSVSDLSETERENILGILCTGGYAQSKIKVDKEIIDLLPNLKVIITPSTGVNHIDVEAATAHGIRVGHSPGHFPSDSVAEFAFGLLLASARNIVDGDKIAKSPEFSALQVPYRRQLIPHGQQVTGSTLGIVGLGNIGRAVAERAIGFKMNILYHSRTRKEEMEKYLGLTFCSELKDLLEESDFVVLCVPLTSETKNLITSKELGFMKSTATLINVGRGGTVNHDDLTAALQDGIIKAAALDVTEPTVLPRDHPLLNMSNVIITPHIATLTASAAMKLYSTSLDHLKAGVKGEELLYPVN</sequence>
<dbReference type="Pfam" id="PF02826">
    <property type="entry name" value="2-Hacid_dh_C"/>
    <property type="match status" value="1"/>
</dbReference>
<evidence type="ECO:0000313" key="6">
    <source>
        <dbReference type="EMBL" id="KAJ7382107.1"/>
    </source>
</evidence>
<evidence type="ECO:0000256" key="3">
    <source>
        <dbReference type="RuleBase" id="RU003719"/>
    </source>
</evidence>
<feature type="domain" description="D-isomer specific 2-hydroxyacid dehydrogenase NAD-binding" evidence="5">
    <location>
        <begin position="122"/>
        <end position="306"/>
    </location>
</feature>
<dbReference type="PANTHER" id="PTHR10996:SF257">
    <property type="entry name" value="GLYOXYLATE REDUCTASE 1"/>
    <property type="match status" value="1"/>
</dbReference>
<dbReference type="Gene3D" id="3.40.50.720">
    <property type="entry name" value="NAD(P)-binding Rossmann-like Domain"/>
    <property type="match status" value="2"/>
</dbReference>
<gene>
    <name evidence="6" type="ORF">OS493_036946</name>
</gene>
<dbReference type="AlphaFoldDB" id="A0A9X0CZY9"/>
<organism evidence="6 7">
    <name type="scientific">Desmophyllum pertusum</name>
    <dbReference type="NCBI Taxonomy" id="174260"/>
    <lineage>
        <taxon>Eukaryota</taxon>
        <taxon>Metazoa</taxon>
        <taxon>Cnidaria</taxon>
        <taxon>Anthozoa</taxon>
        <taxon>Hexacorallia</taxon>
        <taxon>Scleractinia</taxon>
        <taxon>Caryophylliina</taxon>
        <taxon>Caryophylliidae</taxon>
        <taxon>Desmophyllum</taxon>
    </lineage>
</organism>
<feature type="domain" description="D-isomer specific 2-hydroxyacid dehydrogenase catalytic" evidence="4">
    <location>
        <begin position="58"/>
        <end position="338"/>
    </location>
</feature>